<proteinExistence type="predicted"/>
<name>A0A397ZLC5_BRACM</name>
<organism evidence="2 3">
    <name type="scientific">Brassica campestris</name>
    <name type="common">Field mustard</name>
    <dbReference type="NCBI Taxonomy" id="3711"/>
    <lineage>
        <taxon>Eukaryota</taxon>
        <taxon>Viridiplantae</taxon>
        <taxon>Streptophyta</taxon>
        <taxon>Embryophyta</taxon>
        <taxon>Tracheophyta</taxon>
        <taxon>Spermatophyta</taxon>
        <taxon>Magnoliopsida</taxon>
        <taxon>eudicotyledons</taxon>
        <taxon>Gunneridae</taxon>
        <taxon>Pentapetalae</taxon>
        <taxon>rosids</taxon>
        <taxon>malvids</taxon>
        <taxon>Brassicales</taxon>
        <taxon>Brassicaceae</taxon>
        <taxon>Brassiceae</taxon>
        <taxon>Brassica</taxon>
    </lineage>
</organism>
<dbReference type="InterPro" id="IPR008808">
    <property type="entry name" value="Powdery_mildew-R_dom"/>
</dbReference>
<accession>A0A397ZLC5</accession>
<dbReference type="AlphaFoldDB" id="A0A397ZLC5"/>
<protein>
    <recommendedName>
        <fullName evidence="1">RPW8 domain-containing protein</fullName>
    </recommendedName>
</protein>
<dbReference type="Proteomes" id="UP000264353">
    <property type="component" value="Chromosome A4"/>
</dbReference>
<dbReference type="PROSITE" id="PS51153">
    <property type="entry name" value="RPW8"/>
    <property type="match status" value="1"/>
</dbReference>
<dbReference type="EMBL" id="CM010631">
    <property type="protein sequence ID" value="RID66165.1"/>
    <property type="molecule type" value="Genomic_DNA"/>
</dbReference>
<reference evidence="2 3" key="1">
    <citation type="submission" date="2018-06" db="EMBL/GenBank/DDBJ databases">
        <title>WGS assembly of Brassica rapa FPsc.</title>
        <authorList>
            <person name="Bowman J."/>
            <person name="Kohchi T."/>
            <person name="Yamato K."/>
            <person name="Jenkins J."/>
            <person name="Shu S."/>
            <person name="Ishizaki K."/>
            <person name="Yamaoka S."/>
            <person name="Nishihama R."/>
            <person name="Nakamura Y."/>
            <person name="Berger F."/>
            <person name="Adam C."/>
            <person name="Aki S."/>
            <person name="Althoff F."/>
            <person name="Araki T."/>
            <person name="Arteaga-Vazquez M."/>
            <person name="Balasubrmanian S."/>
            <person name="Bauer D."/>
            <person name="Boehm C."/>
            <person name="Briginshaw L."/>
            <person name="Caballero-Perez J."/>
            <person name="Catarino B."/>
            <person name="Chen F."/>
            <person name="Chiyoda S."/>
            <person name="Chovatia M."/>
            <person name="Davies K."/>
            <person name="Delmans M."/>
            <person name="Demura T."/>
            <person name="Dierschke T."/>
            <person name="Dolan L."/>
            <person name="Dorantes-Acosta A."/>
            <person name="Eklund D."/>
            <person name="Florent S."/>
            <person name="Flores-Sandoval E."/>
            <person name="Fujiyama A."/>
            <person name="Fukuzawa H."/>
            <person name="Galik B."/>
            <person name="Grimanelli D."/>
            <person name="Grimwood J."/>
            <person name="Grossniklaus U."/>
            <person name="Hamada T."/>
            <person name="Haseloff J."/>
            <person name="Hetherington A."/>
            <person name="Higo A."/>
            <person name="Hirakawa Y."/>
            <person name="Hundley H."/>
            <person name="Ikeda Y."/>
            <person name="Inoue K."/>
            <person name="Inoue S."/>
            <person name="Ishida S."/>
            <person name="Jia Q."/>
            <person name="Kakita M."/>
            <person name="Kanazawa T."/>
            <person name="Kawai Y."/>
            <person name="Kawashima T."/>
            <person name="Kennedy M."/>
            <person name="Kinose K."/>
            <person name="Kinoshita T."/>
            <person name="Kohara Y."/>
            <person name="Koide E."/>
            <person name="Komatsu K."/>
            <person name="Kopischke S."/>
            <person name="Kubo M."/>
            <person name="Kyozuka J."/>
            <person name="Lagercrantz U."/>
            <person name="Lin S."/>
            <person name="Lindquist E."/>
            <person name="Lipzen A."/>
            <person name="Lu C."/>
            <person name="Luna E."/>
            <person name="Martienssen R."/>
            <person name="Minamino N."/>
            <person name="Mizutani M."/>
            <person name="Mizutani M."/>
            <person name="Mochizuki N."/>
            <person name="Monte I."/>
            <person name="Mosher R."/>
            <person name="Nagasaki H."/>
            <person name="Nakagami H."/>
            <person name="Naramoto S."/>
            <person name="Nishitani K."/>
            <person name="Ohtani M."/>
            <person name="Okamoto T."/>
            <person name="Okumura M."/>
            <person name="Phillips J."/>
            <person name="Pollak B."/>
            <person name="Reinders A."/>
            <person name="Roevekamp M."/>
            <person name="Sano R."/>
            <person name="Sawa S."/>
            <person name="Schmid M."/>
            <person name="Shirakawa M."/>
            <person name="Solano R."/>
            <person name="Spunde A."/>
            <person name="Suetsugu N."/>
            <person name="Sugano S."/>
            <person name="Sugiyama A."/>
            <person name="Sun R."/>
            <person name="Suzuki Y."/>
            <person name="Takenaka M."/>
            <person name="Takezawa D."/>
            <person name="Tomogane H."/>
            <person name="Tsuzuki M."/>
            <person name="Ueda T."/>
            <person name="Umeda M."/>
            <person name="Ward J."/>
            <person name="Watanabe Y."/>
            <person name="Yazaki K."/>
            <person name="Yokoyama R."/>
            <person name="Yoshitake Y."/>
            <person name="Yotsui I."/>
            <person name="Zachgo S."/>
            <person name="Schmutz J."/>
        </authorList>
    </citation>
    <scope>NUCLEOTIDE SEQUENCE [LARGE SCALE GENOMIC DNA]</scope>
    <source>
        <strain evidence="3">cv. B-3</strain>
    </source>
</reference>
<evidence type="ECO:0000313" key="2">
    <source>
        <dbReference type="EMBL" id="RID66165.1"/>
    </source>
</evidence>
<dbReference type="Pfam" id="PF05659">
    <property type="entry name" value="RPW8"/>
    <property type="match status" value="1"/>
</dbReference>
<evidence type="ECO:0000313" key="3">
    <source>
        <dbReference type="Proteomes" id="UP000264353"/>
    </source>
</evidence>
<gene>
    <name evidence="2" type="ORF">BRARA_D01325</name>
</gene>
<feature type="domain" description="RPW8" evidence="1">
    <location>
        <begin position="29"/>
        <end position="176"/>
    </location>
</feature>
<evidence type="ECO:0000259" key="1">
    <source>
        <dbReference type="PROSITE" id="PS51153"/>
    </source>
</evidence>
<sequence>MIIGNRSVRLFVFVRHTQCDFLEIAMQERTKVEEEIMDTSLLPVSELLKLFISEFKKLRDFKDLFETLASTTQRIAPIIAQMEKVQKVLDPANKELDVLSKTMRRAIELVRECPRGITDKRRYTKEIKLINQSIHTFCQWDIPLLERRDSLFRRLEETQRTLFDEEEQRVYLESFKDHVKGKQVQVDQQFAEALHDSLINMKDLSLHQVNDSATQEALLLSHQEGQAAKRRARELLDEQIAFGLRYTETKKITNGSSSSTTAPLYKDERLDQMNDSATQEAILLSHQEEQASKRRARELLDEQIAFGLRYDEDGY</sequence>